<dbReference type="InterPro" id="IPR029044">
    <property type="entry name" value="Nucleotide-diphossugar_trans"/>
</dbReference>
<accession>A0A3B6VTQ7</accession>
<sequence length="312" mass="37132">MFNTPILLIIFKRKYTALKVLDTIRNVKPKKLYIAADGWRNEEEKTKCIDTREAVLEAVDWECEVKTLFQDKNLGCCYGPVNAVNWLFENEEQGIILEDDVIAETSFFYYCEKLLNYYKDNEKIMHISGDSPLDRKVGDASYYFATVQHCWGWATWKRAWKYFDVTMESINFEDVKKTIRKRYKDFNIKDYWQRWFPRIKKEHSSVWDYQWTYCIISKNGICINPSINLTSNIGFGEDSTHTTNENDENINSKTYPMDTENIIHPKEIKCDERADFEIAIKRFNIKPFSLTSNITREVKRIIKQIKNLFIKK</sequence>
<name>A0A3B6VTQ7_BRAHO</name>
<dbReference type="EMBL" id="CP015910">
    <property type="protein sequence ID" value="ANN64534.1"/>
    <property type="molecule type" value="Genomic_DNA"/>
</dbReference>
<keyword evidence="2" id="KW-1185">Reference proteome</keyword>
<dbReference type="GeneID" id="63961935"/>
<gene>
    <name evidence="1" type="ORF">BHYOB78_11875</name>
</gene>
<reference evidence="2" key="2">
    <citation type="journal article" date="2017" name="Genome Announc.">
        <title>Correction for Mirajkar et al., Complete Genome Sequence of Brachyspira hyodysenteriae Type Strain B78 (ATCC 27164).</title>
        <authorList>
            <person name="Mirajkar N.S."/>
            <person name="Johnson T.J."/>
            <person name="Gebhart C.J."/>
        </authorList>
    </citation>
    <scope>NUCLEOTIDE SEQUENCE [LARGE SCALE GENOMIC DNA]</scope>
    <source>
        <strain evidence="2">B78</strain>
    </source>
</reference>
<evidence type="ECO:0000313" key="2">
    <source>
        <dbReference type="Proteomes" id="UP000092328"/>
    </source>
</evidence>
<dbReference type="KEGG" id="bhd:BHYOB78_11875"/>
<dbReference type="Gene3D" id="3.90.550.10">
    <property type="entry name" value="Spore Coat Polysaccharide Biosynthesis Protein SpsA, Chain A"/>
    <property type="match status" value="1"/>
</dbReference>
<dbReference type="RefSeq" id="WP_020063844.1">
    <property type="nucleotide sequence ID" value="NZ_CP015910.2"/>
</dbReference>
<dbReference type="Proteomes" id="UP000092328">
    <property type="component" value="Chromosome"/>
</dbReference>
<dbReference type="OrthoDB" id="5180856at2"/>
<protein>
    <submittedName>
        <fullName evidence="1">Nucleotide-diphospho-sugar transferase</fullName>
    </submittedName>
</protein>
<organism evidence="1 2">
    <name type="scientific">Brachyspira hyodysenteriae ATCC 27164</name>
    <dbReference type="NCBI Taxonomy" id="1266923"/>
    <lineage>
        <taxon>Bacteria</taxon>
        <taxon>Pseudomonadati</taxon>
        <taxon>Spirochaetota</taxon>
        <taxon>Spirochaetia</taxon>
        <taxon>Brachyspirales</taxon>
        <taxon>Brachyspiraceae</taxon>
        <taxon>Brachyspira</taxon>
    </lineage>
</organism>
<reference evidence="2" key="1">
    <citation type="journal article" date="2016" name="Genome Announc.">
        <title>Complete Genome Sequence of Brachyspira hyodysenteriae Type Strain B78 (ATCC 27164).</title>
        <authorList>
            <person name="Mirajkar N.S."/>
            <person name="Johnson T.J."/>
            <person name="Gebhart C.J."/>
        </authorList>
    </citation>
    <scope>NUCLEOTIDE SEQUENCE [LARGE SCALE GENOMIC DNA]</scope>
    <source>
        <strain evidence="2">B78</strain>
    </source>
</reference>
<dbReference type="GO" id="GO:0016740">
    <property type="term" value="F:transferase activity"/>
    <property type="evidence" value="ECO:0007669"/>
    <property type="project" value="UniProtKB-KW"/>
</dbReference>
<dbReference type="SUPFAM" id="SSF53448">
    <property type="entry name" value="Nucleotide-diphospho-sugar transferases"/>
    <property type="match status" value="1"/>
</dbReference>
<dbReference type="AlphaFoldDB" id="A0A3B6VTQ7"/>
<evidence type="ECO:0000313" key="1">
    <source>
        <dbReference type="EMBL" id="ANN64534.1"/>
    </source>
</evidence>
<keyword evidence="1" id="KW-0808">Transferase</keyword>
<proteinExistence type="predicted"/>